<organism evidence="2 3">
    <name type="scientific">Phlebiopsis gigantea (strain 11061_1 CR5-6)</name>
    <name type="common">White-rot fungus</name>
    <name type="synonym">Peniophora gigantea</name>
    <dbReference type="NCBI Taxonomy" id="745531"/>
    <lineage>
        <taxon>Eukaryota</taxon>
        <taxon>Fungi</taxon>
        <taxon>Dikarya</taxon>
        <taxon>Basidiomycota</taxon>
        <taxon>Agaricomycotina</taxon>
        <taxon>Agaricomycetes</taxon>
        <taxon>Polyporales</taxon>
        <taxon>Phanerochaetaceae</taxon>
        <taxon>Phlebiopsis</taxon>
    </lineage>
</organism>
<dbReference type="HOGENOM" id="CLU_021108_0_0_1"/>
<evidence type="ECO:0000313" key="3">
    <source>
        <dbReference type="Proteomes" id="UP000053257"/>
    </source>
</evidence>
<dbReference type="EMBL" id="KN840463">
    <property type="protein sequence ID" value="KIP09655.1"/>
    <property type="molecule type" value="Genomic_DNA"/>
</dbReference>
<dbReference type="Proteomes" id="UP000053257">
    <property type="component" value="Unassembled WGS sequence"/>
</dbReference>
<keyword evidence="3" id="KW-1185">Reference proteome</keyword>
<name>A0A0C3SDG1_PHLG1</name>
<dbReference type="AlphaFoldDB" id="A0A0C3SDG1"/>
<proteinExistence type="predicted"/>
<feature type="region of interest" description="Disordered" evidence="1">
    <location>
        <begin position="220"/>
        <end position="241"/>
    </location>
</feature>
<evidence type="ECO:0000256" key="1">
    <source>
        <dbReference type="SAM" id="MobiDB-lite"/>
    </source>
</evidence>
<evidence type="ECO:0000313" key="2">
    <source>
        <dbReference type="EMBL" id="KIP09655.1"/>
    </source>
</evidence>
<dbReference type="STRING" id="745531.A0A0C3SDG1"/>
<dbReference type="OrthoDB" id="3222453at2759"/>
<protein>
    <submittedName>
        <fullName evidence="2">Uncharacterized protein</fullName>
    </submittedName>
</protein>
<accession>A0A0C3SDG1</accession>
<gene>
    <name evidence="2" type="ORF">PHLGIDRAFT_307305</name>
</gene>
<reference evidence="2 3" key="1">
    <citation type="journal article" date="2014" name="PLoS Genet.">
        <title>Analysis of the Phlebiopsis gigantea genome, transcriptome and secretome provides insight into its pioneer colonization strategies of wood.</title>
        <authorList>
            <person name="Hori C."/>
            <person name="Ishida T."/>
            <person name="Igarashi K."/>
            <person name="Samejima M."/>
            <person name="Suzuki H."/>
            <person name="Master E."/>
            <person name="Ferreira P."/>
            <person name="Ruiz-Duenas F.J."/>
            <person name="Held B."/>
            <person name="Canessa P."/>
            <person name="Larrondo L.F."/>
            <person name="Schmoll M."/>
            <person name="Druzhinina I.S."/>
            <person name="Kubicek C.P."/>
            <person name="Gaskell J.A."/>
            <person name="Kersten P."/>
            <person name="St John F."/>
            <person name="Glasner J."/>
            <person name="Sabat G."/>
            <person name="Splinter BonDurant S."/>
            <person name="Syed K."/>
            <person name="Yadav J."/>
            <person name="Mgbeahuruike A.C."/>
            <person name="Kovalchuk A."/>
            <person name="Asiegbu F.O."/>
            <person name="Lackner G."/>
            <person name="Hoffmeister D."/>
            <person name="Rencoret J."/>
            <person name="Gutierrez A."/>
            <person name="Sun H."/>
            <person name="Lindquist E."/>
            <person name="Barry K."/>
            <person name="Riley R."/>
            <person name="Grigoriev I.V."/>
            <person name="Henrissat B."/>
            <person name="Kues U."/>
            <person name="Berka R.M."/>
            <person name="Martinez A.T."/>
            <person name="Covert S.F."/>
            <person name="Blanchette R.A."/>
            <person name="Cullen D."/>
        </authorList>
    </citation>
    <scope>NUCLEOTIDE SEQUENCE [LARGE SCALE GENOMIC DNA]</scope>
    <source>
        <strain evidence="2 3">11061_1 CR5-6</strain>
    </source>
</reference>
<sequence>MSHSLAACIYAEQLRMHGHGEPLWQPEPRPEDGEVLIGDVGFIEDGRFYRLFNARFPADHPINKDGVPDGFVPLEYNERALLQKNEHYLGPTPLYSKSVSTNKVAVGGGAKGAYASYRFTCRSEKGAVLIPGGDITLWHVQRNRSFPEYVRLYHDSWHQFAEAQTRVINAEDIILVTGFLKASEWAVAAIANHGKAHGVSFSAQGVPVAQAEFTLEHDATVEMSVTQRSGPKRSADPRGGPRDQCLFLKYYKAKRNRFLGRKIVANAEPQDDEHGGGDQAWIPNSDLVLGVARNPSVGSLTVEEVPSTMSLNDPLDHALNYILTLLPRSPL</sequence>